<keyword evidence="2" id="KW-1185">Reference proteome</keyword>
<evidence type="ECO:0000313" key="1">
    <source>
        <dbReference type="EMBL" id="MBD1430911.1"/>
    </source>
</evidence>
<dbReference type="Proteomes" id="UP000651271">
    <property type="component" value="Unassembled WGS sequence"/>
</dbReference>
<reference evidence="1 2" key="1">
    <citation type="submission" date="2020-08" db="EMBL/GenBank/DDBJ databases">
        <title>Sphingobacterium sp. DN04309 isolated from aquaculture water.</title>
        <authorList>
            <person name="Zhang M."/>
        </authorList>
    </citation>
    <scope>NUCLEOTIDE SEQUENCE [LARGE SCALE GENOMIC DNA]</scope>
    <source>
        <strain evidence="1 2">DN04309</strain>
    </source>
</reference>
<sequence length="173" mass="20197">MNNSFTEENFFTNFNHQHAIMSVEEFNQLRKRCYGSELSKLARLLDSLSKLESYELISSVQVNIIFPNYNKAYPYEPPYFSQLPKVMELTDLYRHVSLNIDKLIRIADEVTTLNNNATETYSTDLLEFNEYLIDSSEPDEEINYVSDDQIKNLQSKMASGDRLNRALQMLNNL</sequence>
<organism evidence="1 2">
    <name type="scientific">Sphingobacterium litopenaei</name>
    <dbReference type="NCBI Taxonomy" id="2763500"/>
    <lineage>
        <taxon>Bacteria</taxon>
        <taxon>Pseudomonadati</taxon>
        <taxon>Bacteroidota</taxon>
        <taxon>Sphingobacteriia</taxon>
        <taxon>Sphingobacteriales</taxon>
        <taxon>Sphingobacteriaceae</taxon>
        <taxon>Sphingobacterium</taxon>
    </lineage>
</organism>
<accession>A0ABR7YI16</accession>
<protein>
    <submittedName>
        <fullName evidence="1">Uncharacterized protein</fullName>
    </submittedName>
</protein>
<comment type="caution">
    <text evidence="1">The sequence shown here is derived from an EMBL/GenBank/DDBJ whole genome shotgun (WGS) entry which is preliminary data.</text>
</comment>
<evidence type="ECO:0000313" key="2">
    <source>
        <dbReference type="Proteomes" id="UP000651271"/>
    </source>
</evidence>
<proteinExistence type="predicted"/>
<dbReference type="EMBL" id="JACOIJ010000044">
    <property type="protein sequence ID" value="MBD1430911.1"/>
    <property type="molecule type" value="Genomic_DNA"/>
</dbReference>
<dbReference type="RefSeq" id="WP_190302912.1">
    <property type="nucleotide sequence ID" value="NZ_JACOIJ010000044.1"/>
</dbReference>
<gene>
    <name evidence="1" type="ORF">H8B04_15340</name>
</gene>
<name>A0ABR7YI16_9SPHI</name>